<comment type="caution">
    <text evidence="6">The sequence shown here is derived from an EMBL/GenBank/DDBJ whole genome shotgun (WGS) entry which is preliminary data.</text>
</comment>
<dbReference type="Gene3D" id="3.80.10.10">
    <property type="entry name" value="Ribonuclease Inhibitor"/>
    <property type="match status" value="1"/>
</dbReference>
<accession>A0A2P6RYP2</accession>
<dbReference type="PANTHER" id="PTHR23155">
    <property type="entry name" value="DISEASE RESISTANCE PROTEIN RP"/>
    <property type="match status" value="1"/>
</dbReference>
<evidence type="ECO:0000313" key="7">
    <source>
        <dbReference type="Proteomes" id="UP000238479"/>
    </source>
</evidence>
<evidence type="ECO:0000259" key="4">
    <source>
        <dbReference type="Pfam" id="PF00931"/>
    </source>
</evidence>
<proteinExistence type="predicted"/>
<dbReference type="InterPro" id="IPR027417">
    <property type="entry name" value="P-loop_NTPase"/>
</dbReference>
<feature type="compositionally biased region" description="Low complexity" evidence="3">
    <location>
        <begin position="594"/>
        <end position="605"/>
    </location>
</feature>
<dbReference type="GO" id="GO:0043531">
    <property type="term" value="F:ADP binding"/>
    <property type="evidence" value="ECO:0007669"/>
    <property type="project" value="InterPro"/>
</dbReference>
<keyword evidence="6" id="KW-0378">Hydrolase</keyword>
<dbReference type="SUPFAM" id="SSF52540">
    <property type="entry name" value="P-loop containing nucleoside triphosphate hydrolases"/>
    <property type="match status" value="1"/>
</dbReference>
<evidence type="ECO:0000256" key="1">
    <source>
        <dbReference type="ARBA" id="ARBA00022737"/>
    </source>
</evidence>
<dbReference type="InterPro" id="IPR055414">
    <property type="entry name" value="LRR_R13L4/SHOC2-like"/>
</dbReference>
<dbReference type="Gene3D" id="1.10.10.10">
    <property type="entry name" value="Winged helix-like DNA-binding domain superfamily/Winged helix DNA-binding domain"/>
    <property type="match status" value="1"/>
</dbReference>
<feature type="domain" description="Disease resistance R13L4/SHOC-2-like LRR" evidence="5">
    <location>
        <begin position="657"/>
        <end position="955"/>
    </location>
</feature>
<evidence type="ECO:0000256" key="3">
    <source>
        <dbReference type="SAM" id="MobiDB-lite"/>
    </source>
</evidence>
<protein>
    <submittedName>
        <fullName evidence="6">Putative P-loop containing nucleoside triphosphate hydrolase, leucine-rich repeat domain, L</fullName>
    </submittedName>
</protein>
<feature type="domain" description="NB-ARC" evidence="4">
    <location>
        <begin position="237"/>
        <end position="409"/>
    </location>
</feature>
<evidence type="ECO:0000259" key="5">
    <source>
        <dbReference type="Pfam" id="PF23598"/>
    </source>
</evidence>
<feature type="compositionally biased region" description="Polar residues" evidence="3">
    <location>
        <begin position="606"/>
        <end position="618"/>
    </location>
</feature>
<dbReference type="InterPro" id="IPR036388">
    <property type="entry name" value="WH-like_DNA-bd_sf"/>
</dbReference>
<dbReference type="InterPro" id="IPR002182">
    <property type="entry name" value="NB-ARC"/>
</dbReference>
<dbReference type="AlphaFoldDB" id="A0A2P6RYP2"/>
<gene>
    <name evidence="6" type="ORF">RchiOBHm_Chr2g0145591</name>
</gene>
<organism evidence="6 7">
    <name type="scientific">Rosa chinensis</name>
    <name type="common">China rose</name>
    <dbReference type="NCBI Taxonomy" id="74649"/>
    <lineage>
        <taxon>Eukaryota</taxon>
        <taxon>Viridiplantae</taxon>
        <taxon>Streptophyta</taxon>
        <taxon>Embryophyta</taxon>
        <taxon>Tracheophyta</taxon>
        <taxon>Spermatophyta</taxon>
        <taxon>Magnoliopsida</taxon>
        <taxon>eudicotyledons</taxon>
        <taxon>Gunneridae</taxon>
        <taxon>Pentapetalae</taxon>
        <taxon>rosids</taxon>
        <taxon>fabids</taxon>
        <taxon>Rosales</taxon>
        <taxon>Rosaceae</taxon>
        <taxon>Rosoideae</taxon>
        <taxon>Rosoideae incertae sedis</taxon>
        <taxon>Rosa</taxon>
    </lineage>
</organism>
<evidence type="ECO:0000256" key="2">
    <source>
        <dbReference type="ARBA" id="ARBA00022821"/>
    </source>
</evidence>
<dbReference type="InterPro" id="IPR032675">
    <property type="entry name" value="LRR_dom_sf"/>
</dbReference>
<feature type="region of interest" description="Disordered" evidence="3">
    <location>
        <begin position="590"/>
        <end position="620"/>
    </location>
</feature>
<dbReference type="Gene3D" id="3.40.50.300">
    <property type="entry name" value="P-loop containing nucleotide triphosphate hydrolases"/>
    <property type="match status" value="1"/>
</dbReference>
<dbReference type="GO" id="GO:0016787">
    <property type="term" value="F:hydrolase activity"/>
    <property type="evidence" value="ECO:0007669"/>
    <property type="project" value="UniProtKB-KW"/>
</dbReference>
<reference evidence="6 7" key="1">
    <citation type="journal article" date="2018" name="Nat. Genet.">
        <title>The Rosa genome provides new insights in the design of modern roses.</title>
        <authorList>
            <person name="Bendahmane M."/>
        </authorList>
    </citation>
    <scope>NUCLEOTIDE SEQUENCE [LARGE SCALE GENOMIC DNA]</scope>
    <source>
        <strain evidence="7">cv. Old Blush</strain>
    </source>
</reference>
<keyword evidence="2" id="KW-0611">Plant defense</keyword>
<dbReference type="Gramene" id="PRQ51544">
    <property type="protein sequence ID" value="PRQ51544"/>
    <property type="gene ID" value="RchiOBHm_Chr2g0145591"/>
</dbReference>
<evidence type="ECO:0000313" key="6">
    <source>
        <dbReference type="EMBL" id="PRQ51544.1"/>
    </source>
</evidence>
<dbReference type="PRINTS" id="PR00364">
    <property type="entry name" value="DISEASERSIST"/>
</dbReference>
<dbReference type="SUPFAM" id="SSF52058">
    <property type="entry name" value="L domain-like"/>
    <property type="match status" value="1"/>
</dbReference>
<sequence>MHLQLLHAFMEDVHGLEVLESEMENTWVMEANDTISQAKDVIDTINATENKNKRGWISEPNNWIRRWKHREDIVSVGTRISGLLTTKERFGVNFIKFIESSKSAHHSPKHQAFQHPTEPDIGLSDAVNNIRNLLDQLPKTSTKLVAQVSKVNEELDKLLEHTKETEEYAVNLRNASWKLLKKTASEANEQYQKTASKFLSKTILVRIKNAVNVLERCLKVYSIDAREESCSVFGLDEDIHELVSRLTTNSEPASSIIPIVGMKGIGKTTLAKHVYYHANIVKHFPVRRWVSLPPYQNSDEFAFLRSVGIQVRETKEKYSNAYESKAYWINRVRNFLNMKMFLLVLDNVVSMEVWDSLKQALPERTKGSKIVLITRNKAIALNADRDSIPHQLRLRTQEESWELFSQIVLVQYNDPEKKETNRVKEVVGSSFGGLPLDIIASGSLLWGKQITAEEILRVLGRSTTQGQDQNPWSLNKAVNEDDLQENQSFRHCLSYFQLFPPDFEIPVRRIVAWWVARELEGINENHIPENWVTQRLRQVNEIRIPETLANEYLQELIGRNMIQVVKKKPDGKAKTCRLPSSMGALLLQGQGVNSSETDPSESSPDQDNGPTGTNTQQNESEHKSIIFFETVERNKPNQEICDFLRKGIADGFLGQLQFLDLERVFQPLLPNAIGNLKRLVYLGLRWTYLESIPKSIGKLVELQTLDLKHTYIQHNLPSSIWKLKKLRYLYLNHNCQLPQLTRLILLPRSNTIGMKDLQKLSGVFVDNVNLVKDGLGKLINLRKLELAFQLDTSDEQDVVESWIAKLKFLESLKLKSIDKKRKLRDLKLQFLPTLELLSRLHLFGKLVNRQIINQVPQSLTHLTLSASEIEDDPMPVLGTLQNLISLSFYSGSYLGRRMVCRMNGFPKLVVLKLCKLAALEILDLQEAMPKLSNLVIKYSKKPKVTVVGLTRLTTVQEFEQSAAAEE</sequence>
<dbReference type="Pfam" id="PF23598">
    <property type="entry name" value="LRR_14"/>
    <property type="match status" value="1"/>
</dbReference>
<keyword evidence="7" id="KW-1185">Reference proteome</keyword>
<dbReference type="Pfam" id="PF00931">
    <property type="entry name" value="NB-ARC"/>
    <property type="match status" value="1"/>
</dbReference>
<dbReference type="InterPro" id="IPR044974">
    <property type="entry name" value="Disease_R_plants"/>
</dbReference>
<keyword evidence="1" id="KW-0677">Repeat</keyword>
<name>A0A2P6RYP2_ROSCH</name>
<dbReference type="EMBL" id="PDCK01000040">
    <property type="protein sequence ID" value="PRQ51544.1"/>
    <property type="molecule type" value="Genomic_DNA"/>
</dbReference>
<dbReference type="OMA" id="ASEATRC"/>
<dbReference type="PANTHER" id="PTHR23155:SF955">
    <property type="entry name" value="AAA+ ATPASE DOMAIN-CONTAINING PROTEIN"/>
    <property type="match status" value="1"/>
</dbReference>
<dbReference type="Proteomes" id="UP000238479">
    <property type="component" value="Chromosome 2"/>
</dbReference>
<dbReference type="GO" id="GO:0098542">
    <property type="term" value="P:defense response to other organism"/>
    <property type="evidence" value="ECO:0007669"/>
    <property type="project" value="TreeGrafter"/>
</dbReference>